<dbReference type="PANTHER" id="PTHR43252">
    <property type="entry name" value="TRANSCRIPTIONAL REGULATOR YQJI"/>
    <property type="match status" value="1"/>
</dbReference>
<dbReference type="InterPro" id="IPR005149">
    <property type="entry name" value="Tscrpt_reg_PadR_N"/>
</dbReference>
<dbReference type="EMBL" id="UOEI01000209">
    <property type="protein sequence ID" value="VAV97492.1"/>
    <property type="molecule type" value="Genomic_DNA"/>
</dbReference>
<feature type="domain" description="Transcription regulator PadR N-terminal" evidence="1">
    <location>
        <begin position="12"/>
        <end position="84"/>
    </location>
</feature>
<organism evidence="2">
    <name type="scientific">hydrothermal vent metagenome</name>
    <dbReference type="NCBI Taxonomy" id="652676"/>
    <lineage>
        <taxon>unclassified sequences</taxon>
        <taxon>metagenomes</taxon>
        <taxon>ecological metagenomes</taxon>
    </lineage>
</organism>
<dbReference type="PANTHER" id="PTHR43252:SF4">
    <property type="entry name" value="TRANSCRIPTIONAL REGULATORY PROTEIN"/>
    <property type="match status" value="1"/>
</dbReference>
<proteinExistence type="predicted"/>
<dbReference type="AlphaFoldDB" id="A0A3B0S171"/>
<reference evidence="2" key="1">
    <citation type="submission" date="2018-06" db="EMBL/GenBank/DDBJ databases">
        <authorList>
            <person name="Zhirakovskaya E."/>
        </authorList>
    </citation>
    <scope>NUCLEOTIDE SEQUENCE</scope>
</reference>
<protein>
    <recommendedName>
        <fullName evidence="1">Transcription regulator PadR N-terminal domain-containing protein</fullName>
    </recommendedName>
</protein>
<accession>A0A3B0S171</accession>
<dbReference type="InterPro" id="IPR036390">
    <property type="entry name" value="WH_DNA-bd_sf"/>
</dbReference>
<evidence type="ECO:0000259" key="1">
    <source>
        <dbReference type="Pfam" id="PF03551"/>
    </source>
</evidence>
<dbReference type="InterPro" id="IPR036388">
    <property type="entry name" value="WH-like_DNA-bd_sf"/>
</dbReference>
<sequence>MPPRITTSSYAVLALLDLKPWTGYELTHQAQRSLRYAWPKSERLLYSEPKKLVELGLATVHQEDNGNRTRNVYTITEEGRQALNEWTSTRTQPPRLEIEALLRVLFADHGSRKDVLGALDELESDIGEHHQAIVELMGSYLDGGHPFPQRTHLSVLFATFQVEMFKTIERWIEFARNEIDEWPTTQDLGMTPRTETLTRLLAQDQSPLNP</sequence>
<dbReference type="Gene3D" id="1.10.10.10">
    <property type="entry name" value="Winged helix-like DNA-binding domain superfamily/Winged helix DNA-binding domain"/>
    <property type="match status" value="1"/>
</dbReference>
<gene>
    <name evidence="2" type="ORF">MNBD_ACTINO01-1450</name>
</gene>
<name>A0A3B0S171_9ZZZZ</name>
<evidence type="ECO:0000313" key="2">
    <source>
        <dbReference type="EMBL" id="VAV97492.1"/>
    </source>
</evidence>
<dbReference type="Pfam" id="PF03551">
    <property type="entry name" value="PadR"/>
    <property type="match status" value="1"/>
</dbReference>
<dbReference type="SUPFAM" id="SSF46785">
    <property type="entry name" value="Winged helix' DNA-binding domain"/>
    <property type="match status" value="1"/>
</dbReference>